<dbReference type="PANTHER" id="PTHR18866:SF33">
    <property type="entry name" value="METHYLCROTONOYL-COA CARBOXYLASE SUBUNIT ALPHA, MITOCHONDRIAL-RELATED"/>
    <property type="match status" value="1"/>
</dbReference>
<gene>
    <name evidence="4" type="ORF">LIER_23609</name>
</gene>
<dbReference type="AlphaFoldDB" id="A0AAV3QZE8"/>
<dbReference type="Gene3D" id="2.40.50.100">
    <property type="match status" value="1"/>
</dbReference>
<dbReference type="GO" id="GO:0004485">
    <property type="term" value="F:methylcrotonoyl-CoA carboxylase activity"/>
    <property type="evidence" value="ECO:0007669"/>
    <property type="project" value="TreeGrafter"/>
</dbReference>
<dbReference type="InterPro" id="IPR036691">
    <property type="entry name" value="Endo/exonu/phosph_ase_sf"/>
</dbReference>
<name>A0AAV3QZE8_LITER</name>
<proteinExistence type="predicted"/>
<evidence type="ECO:0000256" key="1">
    <source>
        <dbReference type="ARBA" id="ARBA00023267"/>
    </source>
</evidence>
<dbReference type="PROSITE" id="PS00188">
    <property type="entry name" value="BIOTIN"/>
    <property type="match status" value="1"/>
</dbReference>
<accession>A0AAV3QZE8</accession>
<dbReference type="SUPFAM" id="SSF56219">
    <property type="entry name" value="DNase I-like"/>
    <property type="match status" value="1"/>
</dbReference>
<evidence type="ECO:0000259" key="2">
    <source>
        <dbReference type="Pfam" id="PF00364"/>
    </source>
</evidence>
<dbReference type="InterPro" id="IPR001882">
    <property type="entry name" value="Biotin_BS"/>
</dbReference>
<comment type="caution">
    <text evidence="4">The sequence shown here is derived from an EMBL/GenBank/DDBJ whole genome shotgun (WGS) entry which is preliminary data.</text>
</comment>
<dbReference type="Proteomes" id="UP001454036">
    <property type="component" value="Unassembled WGS sequence"/>
</dbReference>
<sequence length="355" mass="39562">MAGHAFEAKIYAEKVRKGFLPATETLHHYCPVQVSSPDNATLAENSSSALIYGSSIVAACIYEKQLARSRLNAPRPLSIWYARPNFRLNHCARTMIELECEDDGGVRESACLQVGITCLPDGKYIVESPGLEIQLTHLGNDAYQVKIGGVSRRVTLAEYAKDESEHIHIWDGPNHYHFKQKLGNEHSDTDDGGALHKSISDVTSHPPGTVVAPMAGLVVKVLVKDGARIEEGQPILVLEAMKMEHVLKAPNSWASCYNWSSSDFNSFSNFYEQCLVVIAIFYLKFSSFRYNGRYLLFLALWHRVFVATWNMAGKSPPNNLRLEEWLHTSPPADIYVLGFQEIVPLNAGNVFGHRG</sequence>
<keyword evidence="5" id="KW-1185">Reference proteome</keyword>
<feature type="domain" description="Methylcrotonoyl-CoA carboxylase subunit alpha BT" evidence="3">
    <location>
        <begin position="39"/>
        <end position="191"/>
    </location>
</feature>
<dbReference type="InterPro" id="IPR050856">
    <property type="entry name" value="Biotin_carboxylase_complex"/>
</dbReference>
<keyword evidence="4" id="KW-0436">Ligase</keyword>
<dbReference type="InterPro" id="IPR000089">
    <property type="entry name" value="Biotin_lipoyl"/>
</dbReference>
<keyword evidence="1" id="KW-0092">Biotin</keyword>
<protein>
    <submittedName>
        <fullName evidence="4">Ligase</fullName>
    </submittedName>
</protein>
<reference evidence="4 5" key="1">
    <citation type="submission" date="2024-01" db="EMBL/GenBank/DDBJ databases">
        <title>The complete chloroplast genome sequence of Lithospermum erythrorhizon: insights into the phylogenetic relationship among Boraginaceae species and the maternal lineages of purple gromwells.</title>
        <authorList>
            <person name="Okada T."/>
            <person name="Watanabe K."/>
        </authorList>
    </citation>
    <scope>NUCLEOTIDE SEQUENCE [LARGE SCALE GENOMIC DNA]</scope>
</reference>
<dbReference type="PANTHER" id="PTHR18866">
    <property type="entry name" value="CARBOXYLASE:PYRUVATE/ACETYL-COA/PROPIONYL-COA CARBOXYLASE"/>
    <property type="match status" value="1"/>
</dbReference>
<dbReference type="InterPro" id="IPR011053">
    <property type="entry name" value="Single_hybrid_motif"/>
</dbReference>
<organism evidence="4 5">
    <name type="scientific">Lithospermum erythrorhizon</name>
    <name type="common">Purple gromwell</name>
    <name type="synonym">Lithospermum officinale var. erythrorhizon</name>
    <dbReference type="NCBI Taxonomy" id="34254"/>
    <lineage>
        <taxon>Eukaryota</taxon>
        <taxon>Viridiplantae</taxon>
        <taxon>Streptophyta</taxon>
        <taxon>Embryophyta</taxon>
        <taxon>Tracheophyta</taxon>
        <taxon>Spermatophyta</taxon>
        <taxon>Magnoliopsida</taxon>
        <taxon>eudicotyledons</taxon>
        <taxon>Gunneridae</taxon>
        <taxon>Pentapetalae</taxon>
        <taxon>asterids</taxon>
        <taxon>lamiids</taxon>
        <taxon>Boraginales</taxon>
        <taxon>Boraginaceae</taxon>
        <taxon>Boraginoideae</taxon>
        <taxon>Lithospermeae</taxon>
        <taxon>Lithospermum</taxon>
    </lineage>
</organism>
<dbReference type="SUPFAM" id="SSF51230">
    <property type="entry name" value="Single hybrid motif"/>
    <property type="match status" value="1"/>
</dbReference>
<dbReference type="EMBL" id="BAABME010006690">
    <property type="protein sequence ID" value="GAA0169043.1"/>
    <property type="molecule type" value="Genomic_DNA"/>
</dbReference>
<evidence type="ECO:0000313" key="4">
    <source>
        <dbReference type="EMBL" id="GAA0169043.1"/>
    </source>
</evidence>
<dbReference type="InterPro" id="IPR045774">
    <property type="entry name" value="MCCA_BT_dom"/>
</dbReference>
<feature type="domain" description="Lipoyl-binding" evidence="2">
    <location>
        <begin position="209"/>
        <end position="251"/>
    </location>
</feature>
<evidence type="ECO:0000259" key="3">
    <source>
        <dbReference type="Pfam" id="PF19331"/>
    </source>
</evidence>
<dbReference type="Gene3D" id="3.60.10.10">
    <property type="entry name" value="Endonuclease/exonuclease/phosphatase"/>
    <property type="match status" value="1"/>
</dbReference>
<dbReference type="Pfam" id="PF19331">
    <property type="entry name" value="MCCA_BT"/>
    <property type="match status" value="1"/>
</dbReference>
<dbReference type="Pfam" id="PF00364">
    <property type="entry name" value="Biotin_lipoyl"/>
    <property type="match status" value="1"/>
</dbReference>
<dbReference type="GO" id="GO:0005739">
    <property type="term" value="C:mitochondrion"/>
    <property type="evidence" value="ECO:0007669"/>
    <property type="project" value="TreeGrafter"/>
</dbReference>
<evidence type="ECO:0000313" key="5">
    <source>
        <dbReference type="Proteomes" id="UP001454036"/>
    </source>
</evidence>
<dbReference type="CDD" id="cd06850">
    <property type="entry name" value="biotinyl_domain"/>
    <property type="match status" value="1"/>
</dbReference>